<keyword evidence="8" id="KW-1185">Reference proteome</keyword>
<dbReference type="AlphaFoldDB" id="I7KWZ1"/>
<dbReference type="GO" id="GO:0003723">
    <property type="term" value="F:RNA binding"/>
    <property type="evidence" value="ECO:0007669"/>
    <property type="project" value="UniProtKB-KW"/>
</dbReference>
<dbReference type="InterPro" id="IPR040932">
    <property type="entry name" value="Csm4_C"/>
</dbReference>
<feature type="domain" description="Csm4 C-terminal" evidence="6">
    <location>
        <begin position="216"/>
        <end position="304"/>
    </location>
</feature>
<gene>
    <name evidence="7" type="ORF">CAAU_2678</name>
</gene>
<dbReference type="eggNOG" id="COG1567">
    <property type="taxonomic scope" value="Bacteria"/>
</dbReference>
<keyword evidence="4" id="KW-0051">Antiviral defense</keyword>
<dbReference type="Proteomes" id="UP000007652">
    <property type="component" value="Unassembled WGS sequence"/>
</dbReference>
<dbReference type="NCBIfam" id="TIGR01903">
    <property type="entry name" value="cas5_csm4"/>
    <property type="match status" value="1"/>
</dbReference>
<evidence type="ECO:0000259" key="6">
    <source>
        <dbReference type="Pfam" id="PF17953"/>
    </source>
</evidence>
<accession>I7KWZ1</accession>
<keyword evidence="3" id="KW-0694">RNA-binding</keyword>
<dbReference type="InterPro" id="IPR005510">
    <property type="entry name" value="Csm4"/>
</dbReference>
<dbReference type="STRING" id="857293.CAAU_2678"/>
<comment type="caution">
    <text evidence="7">The sequence shown here is derived from an EMBL/GenBank/DDBJ whole genome shotgun (WGS) entry which is preliminary data.</text>
</comment>
<reference evidence="7 8" key="1">
    <citation type="journal article" date="2011" name="J. Bacteriol.">
        <title>Draft genome sequence of Caloramator australicus strain RC3T, a thermoanaerobe from the Great Artesian Basin of Australia.</title>
        <authorList>
            <person name="Ogg C.D."/>
            <person name="Patel B.K.C."/>
        </authorList>
    </citation>
    <scope>NUCLEOTIDE SEQUENCE [LARGE SCALE GENOMIC DNA]</scope>
    <source>
        <strain evidence="7 8">RC3</strain>
    </source>
</reference>
<protein>
    <recommendedName>
        <fullName evidence="2">CRISPR system Cms protein Csm4</fullName>
    </recommendedName>
</protein>
<evidence type="ECO:0000256" key="3">
    <source>
        <dbReference type="ARBA" id="ARBA00022884"/>
    </source>
</evidence>
<evidence type="ECO:0000259" key="5">
    <source>
        <dbReference type="Pfam" id="PF03787"/>
    </source>
</evidence>
<dbReference type="InterPro" id="IPR005537">
    <property type="entry name" value="RAMP_III_fam"/>
</dbReference>
<name>I7KWZ1_9CLOT</name>
<sequence length="308" mass="35461">MERYRVKLNFTSPIHIGYREGVFNLTETTIHSDTIFSGIINCYHNLFGIAKTNDLVSKFINGEEPFLVSSSFYYIDDEYLLPRPMSISLLDYVKDFKKEKKIKFISEKVLFGKSNNVFIKGELLLSKDIDKDIYKIEERPRVVIDRITNGTNIYYNSCCRFNEGCGLWFYLDVNEEFKEEIFAAVKLLGDEGIGGERTYGCGQFEASFEKININNKEGKNYLLLSLCIPNNKDNLNDLISYQITERTGYIYSPYITSKRHMLYKVIKEGSILKSKFLGNIIDDTPEGFNAHKVIKYGKAFVIPLGLEG</sequence>
<comment type="similarity">
    <text evidence="1">Belongs to the CRISPR-associated Csm4 family.</text>
</comment>
<evidence type="ECO:0000313" key="7">
    <source>
        <dbReference type="EMBL" id="CCJ34761.1"/>
    </source>
</evidence>
<dbReference type="Pfam" id="PF17953">
    <property type="entry name" value="Csm4_C"/>
    <property type="match status" value="1"/>
</dbReference>
<evidence type="ECO:0000313" key="8">
    <source>
        <dbReference type="Proteomes" id="UP000007652"/>
    </source>
</evidence>
<dbReference type="Pfam" id="PF03787">
    <property type="entry name" value="RAMPs"/>
    <property type="match status" value="1"/>
</dbReference>
<organism evidence="7 8">
    <name type="scientific">Caloramator australicus RC3</name>
    <dbReference type="NCBI Taxonomy" id="857293"/>
    <lineage>
        <taxon>Bacteria</taxon>
        <taxon>Bacillati</taxon>
        <taxon>Bacillota</taxon>
        <taxon>Clostridia</taxon>
        <taxon>Eubacteriales</taxon>
        <taxon>Clostridiaceae</taxon>
        <taxon>Caloramator</taxon>
    </lineage>
</organism>
<evidence type="ECO:0000256" key="2">
    <source>
        <dbReference type="ARBA" id="ARBA00016109"/>
    </source>
</evidence>
<feature type="domain" description="CRISPR type III-associated protein" evidence="5">
    <location>
        <begin position="7"/>
        <end position="205"/>
    </location>
</feature>
<evidence type="ECO:0000256" key="4">
    <source>
        <dbReference type="ARBA" id="ARBA00023118"/>
    </source>
</evidence>
<proteinExistence type="inferred from homology"/>
<evidence type="ECO:0000256" key="1">
    <source>
        <dbReference type="ARBA" id="ARBA00005772"/>
    </source>
</evidence>
<dbReference type="GO" id="GO:0051607">
    <property type="term" value="P:defense response to virus"/>
    <property type="evidence" value="ECO:0007669"/>
    <property type="project" value="UniProtKB-KW"/>
</dbReference>
<dbReference type="RefSeq" id="WP_008910001.1">
    <property type="nucleotide sequence ID" value="NZ_CAKP01000154.1"/>
</dbReference>
<dbReference type="EMBL" id="CAKP01000154">
    <property type="protein sequence ID" value="CCJ34761.1"/>
    <property type="molecule type" value="Genomic_DNA"/>
</dbReference>